<evidence type="ECO:0000259" key="1">
    <source>
        <dbReference type="Pfam" id="PF12680"/>
    </source>
</evidence>
<evidence type="ECO:0000313" key="2">
    <source>
        <dbReference type="EMBL" id="GAB92914.1"/>
    </source>
</evidence>
<gene>
    <name evidence="2" type="ORF">GORHZ_197_00710</name>
</gene>
<dbReference type="AlphaFoldDB" id="K6X299"/>
<dbReference type="SUPFAM" id="SSF54427">
    <property type="entry name" value="NTF2-like"/>
    <property type="match status" value="1"/>
</dbReference>
<proteinExistence type="predicted"/>
<accession>K6X299</accession>
<sequence length="117" mass="12886">MRSEAASVVERFNDAFDRADLTRLAELLTDDVVFESTAPPAGIRHIGRPAVLAAFAEFFASTTDPDFQTEEMIAAHDRVVVRWRFTWGGEHPGFVRGVDIFTVTGGRVAEKAAYVKG</sequence>
<dbReference type="eggNOG" id="COG3631">
    <property type="taxonomic scope" value="Bacteria"/>
</dbReference>
<reference evidence="2 3" key="1">
    <citation type="submission" date="2012-08" db="EMBL/GenBank/DDBJ databases">
        <title>Whole genome shotgun sequence of Gordonia rhizosphera NBRC 16068.</title>
        <authorList>
            <person name="Takarada H."/>
            <person name="Isaki S."/>
            <person name="Hosoyama A."/>
            <person name="Tsuchikane K."/>
            <person name="Katsumata H."/>
            <person name="Baba S."/>
            <person name="Ohji S."/>
            <person name="Yamazaki S."/>
            <person name="Fujita N."/>
        </authorList>
    </citation>
    <scope>NUCLEOTIDE SEQUENCE [LARGE SCALE GENOMIC DNA]</scope>
    <source>
        <strain evidence="2 3">NBRC 16068</strain>
    </source>
</reference>
<dbReference type="EMBL" id="BAHC01000197">
    <property type="protein sequence ID" value="GAB92914.1"/>
    <property type="molecule type" value="Genomic_DNA"/>
</dbReference>
<comment type="caution">
    <text evidence="2">The sequence shown here is derived from an EMBL/GenBank/DDBJ whole genome shotgun (WGS) entry which is preliminary data.</text>
</comment>
<organism evidence="2 3">
    <name type="scientific">Gordonia rhizosphera NBRC 16068</name>
    <dbReference type="NCBI Taxonomy" id="1108045"/>
    <lineage>
        <taxon>Bacteria</taxon>
        <taxon>Bacillati</taxon>
        <taxon>Actinomycetota</taxon>
        <taxon>Actinomycetes</taxon>
        <taxon>Mycobacteriales</taxon>
        <taxon>Gordoniaceae</taxon>
        <taxon>Gordonia</taxon>
    </lineage>
</organism>
<protein>
    <recommendedName>
        <fullName evidence="1">SnoaL-like domain-containing protein</fullName>
    </recommendedName>
</protein>
<dbReference type="STRING" id="1108045.GORHZ_197_00710"/>
<dbReference type="OrthoDB" id="9816160at2"/>
<dbReference type="Pfam" id="PF12680">
    <property type="entry name" value="SnoaL_2"/>
    <property type="match status" value="1"/>
</dbReference>
<dbReference type="Proteomes" id="UP000008363">
    <property type="component" value="Unassembled WGS sequence"/>
</dbReference>
<dbReference type="InterPro" id="IPR037401">
    <property type="entry name" value="SnoaL-like"/>
</dbReference>
<feature type="domain" description="SnoaL-like" evidence="1">
    <location>
        <begin position="9"/>
        <end position="110"/>
    </location>
</feature>
<dbReference type="Gene3D" id="3.10.450.50">
    <property type="match status" value="1"/>
</dbReference>
<keyword evidence="3" id="KW-1185">Reference proteome</keyword>
<name>K6X299_9ACTN</name>
<dbReference type="InterPro" id="IPR032710">
    <property type="entry name" value="NTF2-like_dom_sf"/>
</dbReference>
<evidence type="ECO:0000313" key="3">
    <source>
        <dbReference type="Proteomes" id="UP000008363"/>
    </source>
</evidence>